<dbReference type="InterPro" id="IPR051680">
    <property type="entry name" value="ATP-dep_Glu-Cys_Ligase-2"/>
</dbReference>
<dbReference type="Proteomes" id="UP001147700">
    <property type="component" value="Unassembled WGS sequence"/>
</dbReference>
<sequence>MTALATAAYDEAFAPDGSPRAAYAPALDAFAEHGPCLHDTSIAIGGGAQARPLPVDGLPRILTAAEWEPLAAGLEQRARLLEALLLAGPGAHPVTATSHYRERLLEGVELPGPPLAVVGFDVARGPDGAFVLLEANVLTPGHVALPAAREVARLWEHVAHAPRDTAAPLRDALKAALGEDAAILPNDPPSWETAWLARFLGLPLLEPHDPLPRTVWYRTAEDRVFDDAGHRTPLGDRLLEPLLAGEVRVLNRPGCGVVEDKRLLADAEPLIRDLLGETPRLATAETFLGPDALELDPRELVFKPSHGAGGRGVVVGPAASSEAIATVTAELRRAPHRWVAQRYLPLSLHPTGPALELRPVDLRAFAVRTPAGWVVPPGGVSRYPTDPRAAIVNTSAGGGIKAVWVT</sequence>
<protein>
    <submittedName>
        <fullName evidence="2">Circularly permuted type 2 ATP-grasp protein</fullName>
    </submittedName>
</protein>
<reference evidence="2" key="1">
    <citation type="submission" date="2022-10" db="EMBL/GenBank/DDBJ databases">
        <title>The WGS of Solirubrobacter sp. CPCC 204708.</title>
        <authorList>
            <person name="Jiang Z."/>
        </authorList>
    </citation>
    <scope>NUCLEOTIDE SEQUENCE</scope>
    <source>
        <strain evidence="2">CPCC 204708</strain>
    </source>
</reference>
<comment type="caution">
    <text evidence="2">The sequence shown here is derived from an EMBL/GenBank/DDBJ whole genome shotgun (WGS) entry which is preliminary data.</text>
</comment>
<accession>A0ABT4RJ80</accession>
<proteinExistence type="predicted"/>
<dbReference type="EMBL" id="JAPCID010000017">
    <property type="protein sequence ID" value="MDA0138612.1"/>
    <property type="molecule type" value="Genomic_DNA"/>
</dbReference>
<feature type="domain" description="Circularly permuted ATP-grasp type 2" evidence="1">
    <location>
        <begin position="59"/>
        <end position="382"/>
    </location>
</feature>
<dbReference type="PANTHER" id="PTHR34595:SF7">
    <property type="entry name" value="SLL1039 PROTEIN"/>
    <property type="match status" value="1"/>
</dbReference>
<keyword evidence="3" id="KW-1185">Reference proteome</keyword>
<name>A0ABT4RJ80_9ACTN</name>
<evidence type="ECO:0000313" key="2">
    <source>
        <dbReference type="EMBL" id="MDA0138612.1"/>
    </source>
</evidence>
<dbReference type="Gene3D" id="3.30.1490.270">
    <property type="match status" value="1"/>
</dbReference>
<dbReference type="InterPro" id="IPR025841">
    <property type="entry name" value="CP_ATPgrasp_2"/>
</dbReference>
<dbReference type="Pfam" id="PF14403">
    <property type="entry name" value="CP_ATPgrasp_2"/>
    <property type="match status" value="1"/>
</dbReference>
<dbReference type="PANTHER" id="PTHR34595">
    <property type="entry name" value="BLR5612 PROTEIN"/>
    <property type="match status" value="1"/>
</dbReference>
<dbReference type="RefSeq" id="WP_202955292.1">
    <property type="nucleotide sequence ID" value="NZ_JAPCID010000017.1"/>
</dbReference>
<gene>
    <name evidence="2" type="ORF">OJ962_14005</name>
</gene>
<organism evidence="2 3">
    <name type="scientific">Solirubrobacter deserti</name>
    <dbReference type="NCBI Taxonomy" id="2282478"/>
    <lineage>
        <taxon>Bacteria</taxon>
        <taxon>Bacillati</taxon>
        <taxon>Actinomycetota</taxon>
        <taxon>Thermoleophilia</taxon>
        <taxon>Solirubrobacterales</taxon>
        <taxon>Solirubrobacteraceae</taxon>
        <taxon>Solirubrobacter</taxon>
    </lineage>
</organism>
<evidence type="ECO:0000259" key="1">
    <source>
        <dbReference type="Pfam" id="PF14403"/>
    </source>
</evidence>
<evidence type="ECO:0000313" key="3">
    <source>
        <dbReference type="Proteomes" id="UP001147700"/>
    </source>
</evidence>
<dbReference type="SUPFAM" id="SSF56059">
    <property type="entry name" value="Glutathione synthetase ATP-binding domain-like"/>
    <property type="match status" value="1"/>
</dbReference>